<evidence type="ECO:0000313" key="3">
    <source>
        <dbReference type="Proteomes" id="UP001174691"/>
    </source>
</evidence>
<evidence type="ECO:0000313" key="2">
    <source>
        <dbReference type="EMBL" id="KAJ9160580.1"/>
    </source>
</evidence>
<feature type="compositionally biased region" description="Basic and acidic residues" evidence="1">
    <location>
        <begin position="195"/>
        <end position="223"/>
    </location>
</feature>
<accession>A0AA38VYJ0</accession>
<feature type="compositionally biased region" description="Basic and acidic residues" evidence="1">
    <location>
        <begin position="8"/>
        <end position="18"/>
    </location>
</feature>
<protein>
    <submittedName>
        <fullName evidence="2">Uncharacterized protein</fullName>
    </submittedName>
</protein>
<organism evidence="2 3">
    <name type="scientific">Coniochaeta hoffmannii</name>
    <dbReference type="NCBI Taxonomy" id="91930"/>
    <lineage>
        <taxon>Eukaryota</taxon>
        <taxon>Fungi</taxon>
        <taxon>Dikarya</taxon>
        <taxon>Ascomycota</taxon>
        <taxon>Pezizomycotina</taxon>
        <taxon>Sordariomycetes</taxon>
        <taxon>Sordariomycetidae</taxon>
        <taxon>Coniochaetales</taxon>
        <taxon>Coniochaetaceae</taxon>
        <taxon>Coniochaeta</taxon>
    </lineage>
</organism>
<name>A0AA38VYJ0_9PEZI</name>
<comment type="caution">
    <text evidence="2">The sequence shown here is derived from an EMBL/GenBank/DDBJ whole genome shotgun (WGS) entry which is preliminary data.</text>
</comment>
<proteinExistence type="predicted"/>
<feature type="region of interest" description="Disordered" evidence="1">
    <location>
        <begin position="1"/>
        <end position="263"/>
    </location>
</feature>
<gene>
    <name evidence="2" type="ORF">NKR19_g3206</name>
</gene>
<keyword evidence="3" id="KW-1185">Reference proteome</keyword>
<feature type="compositionally biased region" description="Low complexity" evidence="1">
    <location>
        <begin position="23"/>
        <end position="36"/>
    </location>
</feature>
<sequence length="295" mass="31129">MYGYGRADASEYMRESRGQRARASAGTSGEYYSSSYTDHDPYTRGAAPSSTYDAYDSGHGSSAGCRSGSEYAPSGGYYAPPSPGGRSGHSRSSFDDPAYDYDGYSSDGDHLRGRFGKSHNPSKYTRRSPSPPPMPRSAAGYGTEDDLRSDASSSTGPRWVAAMSIKEADENDPRLKRKAKAPYVYAGTTDPDGTVVDKPKAHRGEGRHGASTEYAGEYHRHEGGSSGSYPGRSAGGSYGRKTGHSGSYARGSPDASYDDAGYPGASYGASYGGASSYGGYFPGPSSFGRSYDGYQ</sequence>
<dbReference type="AlphaFoldDB" id="A0AA38VYJ0"/>
<dbReference type="EMBL" id="JANBVN010000034">
    <property type="protein sequence ID" value="KAJ9160580.1"/>
    <property type="molecule type" value="Genomic_DNA"/>
</dbReference>
<dbReference type="Proteomes" id="UP001174691">
    <property type="component" value="Unassembled WGS sequence"/>
</dbReference>
<evidence type="ECO:0000256" key="1">
    <source>
        <dbReference type="SAM" id="MobiDB-lite"/>
    </source>
</evidence>
<reference evidence="2" key="1">
    <citation type="submission" date="2022-07" db="EMBL/GenBank/DDBJ databases">
        <title>Fungi with potential for degradation of polypropylene.</title>
        <authorList>
            <person name="Gostincar C."/>
        </authorList>
    </citation>
    <scope>NUCLEOTIDE SEQUENCE</scope>
    <source>
        <strain evidence="2">EXF-13287</strain>
    </source>
</reference>